<dbReference type="Gene3D" id="3.40.50.300">
    <property type="entry name" value="P-loop containing nucleotide triphosphate hydrolases"/>
    <property type="match status" value="1"/>
</dbReference>
<evidence type="ECO:0000256" key="3">
    <source>
        <dbReference type="ARBA" id="ARBA00066752"/>
    </source>
</evidence>
<reference evidence="6" key="1">
    <citation type="journal article" date="2010" name="Stand. Genomic Sci.">
        <title>Complete genome sequence of Thermocrinis albus type strain (HI 11/12T).</title>
        <authorList>
            <person name="Wirth R."/>
            <person name="Sikorski J."/>
            <person name="Brambilla E."/>
            <person name="Misra M."/>
            <person name="Lapidus A."/>
            <person name="Copeland A."/>
            <person name="Nolan M."/>
            <person name="Lucas S."/>
            <person name="Chen F."/>
            <person name="Tice H."/>
            <person name="Cheng J.F."/>
            <person name="Han C."/>
            <person name="Detter J.C."/>
            <person name="Tapia R."/>
            <person name="Bruce D."/>
            <person name="Goodwin L."/>
            <person name="Pitluck S."/>
            <person name="Pati A."/>
            <person name="Anderson I."/>
            <person name="Ivanova N."/>
            <person name="Mavromatis K."/>
            <person name="Mikhailova N."/>
            <person name="Chen A."/>
            <person name="Palaniappan K."/>
            <person name="Bilek Y."/>
            <person name="Hader T."/>
            <person name="Land M."/>
            <person name="Hauser L."/>
            <person name="Chang Y.J."/>
            <person name="Jeffries C.D."/>
            <person name="Tindall B.J."/>
            <person name="Rohde M."/>
            <person name="Goker M."/>
            <person name="Bristow J."/>
            <person name="Eisen J.A."/>
            <person name="Markowitz V."/>
            <person name="Hugenholtz P."/>
            <person name="Kyrpides N.C."/>
            <person name="Klenk H.P."/>
        </authorList>
    </citation>
    <scope>NUCLEOTIDE SEQUENCE [LARGE SCALE GENOMIC DNA]</scope>
    <source>
        <strain evidence="6">DSM 14484 / JCM 11386 / HI 11/12</strain>
    </source>
</reference>
<name>D3SMI0_THEAH</name>
<evidence type="ECO:0000313" key="6">
    <source>
        <dbReference type="Proteomes" id="UP000002043"/>
    </source>
</evidence>
<dbReference type="InterPro" id="IPR025723">
    <property type="entry name" value="ArsA/GET3_ATPase-like"/>
</dbReference>
<dbReference type="Pfam" id="PF02374">
    <property type="entry name" value="ArsA_ATPase"/>
    <property type="match status" value="1"/>
</dbReference>
<dbReference type="EMBL" id="CP001931">
    <property type="protein sequence ID" value="ADC89960.1"/>
    <property type="molecule type" value="Genomic_DNA"/>
</dbReference>
<dbReference type="STRING" id="638303.Thal_1329"/>
<dbReference type="Proteomes" id="UP000002043">
    <property type="component" value="Chromosome"/>
</dbReference>
<gene>
    <name evidence="5" type="ordered locus">Thal_1329</name>
</gene>
<dbReference type="EC" id="7.3.2.7" evidence="3"/>
<dbReference type="AlphaFoldDB" id="D3SMI0"/>
<dbReference type="HOGENOM" id="CLU_040761_4_0_0"/>
<dbReference type="GO" id="GO:0015446">
    <property type="term" value="F:ATPase-coupled arsenite transmembrane transporter activity"/>
    <property type="evidence" value="ECO:0007669"/>
    <property type="project" value="UniProtKB-EC"/>
</dbReference>
<evidence type="ECO:0000256" key="1">
    <source>
        <dbReference type="ARBA" id="ARBA00011040"/>
    </source>
</evidence>
<protein>
    <recommendedName>
        <fullName evidence="3">arsenite-transporting ATPase</fullName>
        <ecNumber evidence="3">7.3.2.7</ecNumber>
    </recommendedName>
</protein>
<feature type="domain" description="ArsA/GET3 Anion-transporting ATPase-like" evidence="4">
    <location>
        <begin position="5"/>
        <end position="234"/>
    </location>
</feature>
<dbReference type="GO" id="GO:0005524">
    <property type="term" value="F:ATP binding"/>
    <property type="evidence" value="ECO:0007669"/>
    <property type="project" value="InterPro"/>
</dbReference>
<dbReference type="RefSeq" id="WP_012992366.1">
    <property type="nucleotide sequence ID" value="NC_013894.1"/>
</dbReference>
<dbReference type="PANTHER" id="PTHR10803:SF3">
    <property type="entry name" value="ATPASE GET3"/>
    <property type="match status" value="1"/>
</dbReference>
<sequence>MLLRKVVLFGGKGGTGKSTLACAVALRLSSLGKTLLVSLDPAHSISGILGIEPAPHLREVHEDLWVLELDAKREAEEYTQRVLRLMEELVAPQVIKALKKMAGYIASSPTALETASMHKLAQLLPHYSYVVLDFAPTGQLLRWVSSLTYLDEWFRFILTLASEKERVDRFMGRKADLVNALEERKKEVAFLLETLKSRGVLFAVANRDPLSLQEAETLLKEVQFLPVYVVINKVEGEVLRESLTVPYVEAPYGLEGLGKVSVEDILRIVAV</sequence>
<dbReference type="KEGG" id="tal:Thal_1329"/>
<accession>D3SMI0</accession>
<dbReference type="PANTHER" id="PTHR10803">
    <property type="entry name" value="ARSENICAL PUMP-DRIVING ATPASE ARSENITE-TRANSLOCATING ATPASE"/>
    <property type="match status" value="1"/>
</dbReference>
<evidence type="ECO:0000313" key="5">
    <source>
        <dbReference type="EMBL" id="ADC89960.1"/>
    </source>
</evidence>
<dbReference type="InterPro" id="IPR016300">
    <property type="entry name" value="ATPase_ArsA/GET3"/>
</dbReference>
<dbReference type="GO" id="GO:0016887">
    <property type="term" value="F:ATP hydrolysis activity"/>
    <property type="evidence" value="ECO:0007669"/>
    <property type="project" value="InterPro"/>
</dbReference>
<dbReference type="SUPFAM" id="SSF52540">
    <property type="entry name" value="P-loop containing nucleoside triphosphate hydrolases"/>
    <property type="match status" value="1"/>
</dbReference>
<evidence type="ECO:0000256" key="2">
    <source>
        <dbReference type="ARBA" id="ARBA00052296"/>
    </source>
</evidence>
<dbReference type="eggNOG" id="COG0003">
    <property type="taxonomic scope" value="Bacteria"/>
</dbReference>
<comment type="catalytic activity">
    <reaction evidence="2">
        <text>arsenite(in) + ATP + H2O = arsenite(out) + ADP + phosphate + H(+)</text>
        <dbReference type="Rhea" id="RHEA:11348"/>
        <dbReference type="ChEBI" id="CHEBI:15377"/>
        <dbReference type="ChEBI" id="CHEBI:15378"/>
        <dbReference type="ChEBI" id="CHEBI:29242"/>
        <dbReference type="ChEBI" id="CHEBI:30616"/>
        <dbReference type="ChEBI" id="CHEBI:43474"/>
        <dbReference type="ChEBI" id="CHEBI:456216"/>
        <dbReference type="EC" id="7.3.2.7"/>
    </reaction>
</comment>
<evidence type="ECO:0000259" key="4">
    <source>
        <dbReference type="Pfam" id="PF02374"/>
    </source>
</evidence>
<proteinExistence type="inferred from homology"/>
<keyword evidence="6" id="KW-1185">Reference proteome</keyword>
<comment type="similarity">
    <text evidence="1">Belongs to the arsA ATPase family.</text>
</comment>
<organism evidence="5 6">
    <name type="scientific">Thermocrinis albus (strain DSM 14484 / JCM 11386 / HI 11/12)</name>
    <dbReference type="NCBI Taxonomy" id="638303"/>
    <lineage>
        <taxon>Bacteria</taxon>
        <taxon>Pseudomonadati</taxon>
        <taxon>Aquificota</taxon>
        <taxon>Aquificia</taxon>
        <taxon>Aquificales</taxon>
        <taxon>Aquificaceae</taxon>
        <taxon>Thermocrinis</taxon>
    </lineage>
</organism>
<dbReference type="InterPro" id="IPR027417">
    <property type="entry name" value="P-loop_NTPase"/>
</dbReference>